<dbReference type="EC" id="4.1.3.27" evidence="2"/>
<dbReference type="InterPro" id="IPR019999">
    <property type="entry name" value="Anth_synth_I-like"/>
</dbReference>
<dbReference type="PIRSF" id="PIRSF036934">
    <property type="entry name" value="TrpE-G"/>
    <property type="match status" value="1"/>
</dbReference>
<keyword evidence="1" id="KW-0315">Glutamine amidotransferase</keyword>
<dbReference type="NCBIfam" id="TIGR01815">
    <property type="entry name" value="TrpE-clade3"/>
    <property type="match status" value="1"/>
</dbReference>
<organism evidence="6 7">
    <name type="scientific">Paenibacillus eucommiae</name>
    <dbReference type="NCBI Taxonomy" id="1355755"/>
    <lineage>
        <taxon>Bacteria</taxon>
        <taxon>Bacillati</taxon>
        <taxon>Bacillota</taxon>
        <taxon>Bacilli</taxon>
        <taxon>Bacillales</taxon>
        <taxon>Paenibacillaceae</taxon>
        <taxon>Paenibacillus</taxon>
    </lineage>
</organism>
<comment type="catalytic activity">
    <reaction evidence="2">
        <text>chorismate + L-glutamine = anthranilate + pyruvate + L-glutamate + H(+)</text>
        <dbReference type="Rhea" id="RHEA:21732"/>
        <dbReference type="ChEBI" id="CHEBI:15361"/>
        <dbReference type="ChEBI" id="CHEBI:15378"/>
        <dbReference type="ChEBI" id="CHEBI:16567"/>
        <dbReference type="ChEBI" id="CHEBI:29748"/>
        <dbReference type="ChEBI" id="CHEBI:29985"/>
        <dbReference type="ChEBI" id="CHEBI:58359"/>
        <dbReference type="EC" id="4.1.3.27"/>
    </reaction>
</comment>
<comment type="pathway">
    <text evidence="2">Amino-acid biosynthesis; L-tryptophan biosynthesis; L-tryptophan from chorismate: step 1/5.</text>
</comment>
<keyword evidence="2" id="KW-0028">Amino-acid biosynthesis</keyword>
<dbReference type="Pfam" id="PF00425">
    <property type="entry name" value="Chorismate_bind"/>
    <property type="match status" value="1"/>
</dbReference>
<dbReference type="PROSITE" id="PS51273">
    <property type="entry name" value="GATASE_TYPE_1"/>
    <property type="match status" value="1"/>
</dbReference>
<evidence type="ECO:0000313" key="6">
    <source>
        <dbReference type="EMBL" id="MBP1989650.1"/>
    </source>
</evidence>
<keyword evidence="2" id="KW-0057">Aromatic amino acid biosynthesis</keyword>
<dbReference type="PRINTS" id="PR00097">
    <property type="entry name" value="ANTSNTHASEII"/>
</dbReference>
<accession>A0ABS4IR94</accession>
<feature type="domain" description="Chorismate-utilising enzyme C-terminal" evidence="4">
    <location>
        <begin position="251"/>
        <end position="501"/>
    </location>
</feature>
<dbReference type="InterPro" id="IPR006221">
    <property type="entry name" value="TrpG/PapA_dom"/>
</dbReference>
<sequence>MNSILSQLTYNPEQQVYTSQGNISISRTVEPLVYEFAVESILEQVDQAKGALFSSSYEYPGRYSRWDIGFVHPPVQLRSAGNRFYVEALDKRGEVLIPILLNALLELDSIEVKLVSSTIEGIIHRTEQTFTEEERTRQPSIFHVLRALKNLFYASEDSFLGLYGAFGYDLVFQLEPIQFKHERQTDTSEMILFIPDELIVVDHQMSCAYRISYDFEKGTHSTISIPRTQTVVSKAPVVEETLDYEYKPGYYAGLVNKAIEQFRAGNLFEVVPSQTLYEVCKDSPSNIFRRLKKLNPSPYGFIVNLGDEFLVGSSPEMYVRVEGSRVETCPISGTIQRGKNAIEDADHIRSLLNSTKDEAELTMCTDVDRNDKSRICVPGSVQVIGRRQLEMYSHLIHTVDHVEGQLEPQFDALDAFMTHMWAVTVTGAPKRAAIQWIEKNEQSPRGWYGGSVGLYGFDGNLNTGLTLRTIRIKNRIAEIKVGATLHVDSDPESEEQETLTKAAALLKAIRGWNEQTRSAPVAELNGKGKRILFVDHEDSFVHTLGNYFKQTGAEVVTYRSSAAREQIRSGQYDLVVLSPGPGKPEEFELNETIGLCMERNLPIFGVCLGLQGIVECFGGTLDTLSYPQHGKSSKIRIIGDCHLWNGLDKEVTISRYHSLYASSVPECLKITAVSEDNIVMAVRHENLPITAVQFHPESILSARQDVGIRIIRNVVGSLQHKNSQPNKSHPAAN</sequence>
<evidence type="ECO:0000259" key="3">
    <source>
        <dbReference type="Pfam" id="PF00117"/>
    </source>
</evidence>
<keyword evidence="7" id="KW-1185">Reference proteome</keyword>
<dbReference type="PRINTS" id="PR00096">
    <property type="entry name" value="GATASE"/>
</dbReference>
<name>A0ABS4IR94_9BACL</name>
<keyword evidence="2 6" id="KW-0456">Lyase</keyword>
<evidence type="ECO:0000256" key="2">
    <source>
        <dbReference type="PIRNR" id="PIRNR036934"/>
    </source>
</evidence>
<dbReference type="PANTHER" id="PTHR11236:SF9">
    <property type="entry name" value="ANTHRANILATE SYNTHASE COMPONENT 1"/>
    <property type="match status" value="1"/>
</dbReference>
<dbReference type="InterPro" id="IPR006805">
    <property type="entry name" value="Anth_synth_I_N"/>
</dbReference>
<keyword evidence="2" id="KW-0822">Tryptophan biosynthesis</keyword>
<dbReference type="CDD" id="cd01743">
    <property type="entry name" value="GATase1_Anthranilate_Synthase"/>
    <property type="match status" value="1"/>
</dbReference>
<dbReference type="SUPFAM" id="SSF56322">
    <property type="entry name" value="ADC synthase"/>
    <property type="match status" value="1"/>
</dbReference>
<feature type="domain" description="Glutamine amidotransferase" evidence="3">
    <location>
        <begin position="533"/>
        <end position="703"/>
    </location>
</feature>
<dbReference type="SUPFAM" id="SSF52317">
    <property type="entry name" value="Class I glutamine amidotransferase-like"/>
    <property type="match status" value="1"/>
</dbReference>
<reference evidence="6 7" key="1">
    <citation type="submission" date="2021-03" db="EMBL/GenBank/DDBJ databases">
        <title>Genomic Encyclopedia of Type Strains, Phase IV (KMG-IV): sequencing the most valuable type-strain genomes for metagenomic binning, comparative biology and taxonomic classification.</title>
        <authorList>
            <person name="Goeker M."/>
        </authorList>
    </citation>
    <scope>NUCLEOTIDE SEQUENCE [LARGE SCALE GENOMIC DNA]</scope>
    <source>
        <strain evidence="6 7">DSM 26048</strain>
    </source>
</reference>
<dbReference type="Gene3D" id="3.60.120.10">
    <property type="entry name" value="Anthranilate synthase"/>
    <property type="match status" value="1"/>
</dbReference>
<protein>
    <recommendedName>
        <fullName evidence="2">Anthranilate synthase</fullName>
        <ecNumber evidence="2">4.1.3.27</ecNumber>
    </recommendedName>
</protein>
<dbReference type="EMBL" id="JAGGLB010000003">
    <property type="protein sequence ID" value="MBP1989650.1"/>
    <property type="molecule type" value="Genomic_DNA"/>
</dbReference>
<dbReference type="PANTHER" id="PTHR11236">
    <property type="entry name" value="AMINOBENZOATE/ANTHRANILATE SYNTHASE"/>
    <property type="match status" value="1"/>
</dbReference>
<dbReference type="NCBIfam" id="TIGR00566">
    <property type="entry name" value="trpG_papA"/>
    <property type="match status" value="1"/>
</dbReference>
<dbReference type="InterPro" id="IPR005801">
    <property type="entry name" value="ADC_synthase"/>
</dbReference>
<evidence type="ECO:0000259" key="5">
    <source>
        <dbReference type="Pfam" id="PF04715"/>
    </source>
</evidence>
<evidence type="ECO:0000259" key="4">
    <source>
        <dbReference type="Pfam" id="PF00425"/>
    </source>
</evidence>
<evidence type="ECO:0000313" key="7">
    <source>
        <dbReference type="Proteomes" id="UP001519287"/>
    </source>
</evidence>
<comment type="caution">
    <text evidence="6">The sequence shown here is derived from an EMBL/GenBank/DDBJ whole genome shotgun (WGS) entry which is preliminary data.</text>
</comment>
<gene>
    <name evidence="6" type="ORF">J2Z66_001248</name>
</gene>
<dbReference type="InterPro" id="IPR015890">
    <property type="entry name" value="Chorismate_C"/>
</dbReference>
<dbReference type="Pfam" id="PF00117">
    <property type="entry name" value="GATase"/>
    <property type="match status" value="1"/>
</dbReference>
<feature type="domain" description="Anthranilate synthase component I N-terminal" evidence="5">
    <location>
        <begin position="40"/>
        <end position="205"/>
    </location>
</feature>
<dbReference type="Pfam" id="PF04715">
    <property type="entry name" value="Anth_synt_I_N"/>
    <property type="match status" value="1"/>
</dbReference>
<proteinExistence type="predicted"/>
<dbReference type="RefSeq" id="WP_209970470.1">
    <property type="nucleotide sequence ID" value="NZ_JAGGLB010000003.1"/>
</dbReference>
<dbReference type="Gene3D" id="3.40.50.880">
    <property type="match status" value="1"/>
</dbReference>
<evidence type="ECO:0000256" key="1">
    <source>
        <dbReference type="ARBA" id="ARBA00022962"/>
    </source>
</evidence>
<dbReference type="InterPro" id="IPR010112">
    <property type="entry name" value="TrpE-G_bact"/>
</dbReference>
<dbReference type="NCBIfam" id="NF010081">
    <property type="entry name" value="PRK13566.1"/>
    <property type="match status" value="1"/>
</dbReference>
<dbReference type="InterPro" id="IPR017926">
    <property type="entry name" value="GATASE"/>
</dbReference>
<dbReference type="Proteomes" id="UP001519287">
    <property type="component" value="Unassembled WGS sequence"/>
</dbReference>
<dbReference type="InterPro" id="IPR029062">
    <property type="entry name" value="Class_I_gatase-like"/>
</dbReference>
<dbReference type="GO" id="GO:0004049">
    <property type="term" value="F:anthranilate synthase activity"/>
    <property type="evidence" value="ECO:0007669"/>
    <property type="project" value="UniProtKB-EC"/>
</dbReference>